<keyword evidence="1" id="KW-0812">Transmembrane</keyword>
<sequence>MNNTAMTLMIVALVIIWGGLILSFIHLLNNPDIDMDQIPNE</sequence>
<keyword evidence="3" id="KW-1185">Reference proteome</keyword>
<keyword evidence="1" id="KW-1133">Transmembrane helix</keyword>
<feature type="transmembrane region" description="Helical" evidence="1">
    <location>
        <begin position="6"/>
        <end position="28"/>
    </location>
</feature>
<dbReference type="Proteomes" id="UP001624684">
    <property type="component" value="Unassembled WGS sequence"/>
</dbReference>
<comment type="caution">
    <text evidence="2">The sequence shown here is derived from an EMBL/GenBank/DDBJ whole genome shotgun (WGS) entry which is preliminary data.</text>
</comment>
<dbReference type="InterPro" id="IPR031596">
    <property type="entry name" value="MaAIMP_sms"/>
</dbReference>
<accession>A0ABW8U3E6</accession>
<name>A0ABW8U3E6_9GAMM</name>
<dbReference type="EMBL" id="JBJJXE010000001">
    <property type="protein sequence ID" value="MFL1731674.1"/>
    <property type="molecule type" value="Genomic_DNA"/>
</dbReference>
<evidence type="ECO:0000313" key="2">
    <source>
        <dbReference type="EMBL" id="MFL1731674.1"/>
    </source>
</evidence>
<gene>
    <name evidence="2" type="ORF">ACJHVH_01470</name>
</gene>
<dbReference type="Pfam" id="PF16951">
    <property type="entry name" value="MaAIMP_sms"/>
    <property type="match status" value="1"/>
</dbReference>
<proteinExistence type="predicted"/>
<dbReference type="NCBIfam" id="NF033493">
    <property type="entry name" value="MetS_like_NSS"/>
    <property type="match status" value="1"/>
</dbReference>
<evidence type="ECO:0000313" key="3">
    <source>
        <dbReference type="Proteomes" id="UP001624684"/>
    </source>
</evidence>
<protein>
    <submittedName>
        <fullName evidence="2">Methionine/alanine import family NSS transporter small subunit</fullName>
    </submittedName>
</protein>
<reference evidence="2 3" key="1">
    <citation type="submission" date="2024-11" db="EMBL/GenBank/DDBJ databases">
        <title>First Report of Moraxella oculi in Brazil in an Infectious Bovine Keratoconjunctivitis Outbreak.</title>
        <authorList>
            <person name="Carvalho C.V."/>
            <person name="Domingues R."/>
            <person name="Coutinho C."/>
            <person name="Honorio N.T.B.S."/>
            <person name="Faza D.R.L.R."/>
            <person name="Carvalho W.A."/>
            <person name="Machado A.B.F."/>
            <person name="Martins M.F."/>
            <person name="Gaspar E.B."/>
        </authorList>
    </citation>
    <scope>NUCLEOTIDE SEQUENCE [LARGE SCALE GENOMIC DNA]</scope>
    <source>
        <strain evidence="2 3">2117LE</strain>
    </source>
</reference>
<keyword evidence="1" id="KW-0472">Membrane</keyword>
<evidence type="ECO:0000256" key="1">
    <source>
        <dbReference type="SAM" id="Phobius"/>
    </source>
</evidence>
<organism evidence="2 3">
    <name type="scientific">Moraxella oculi</name>
    <dbReference type="NCBI Taxonomy" id="2940516"/>
    <lineage>
        <taxon>Bacteria</taxon>
        <taxon>Pseudomonadati</taxon>
        <taxon>Pseudomonadota</taxon>
        <taxon>Gammaproteobacteria</taxon>
        <taxon>Moraxellales</taxon>
        <taxon>Moraxellaceae</taxon>
        <taxon>Moraxella</taxon>
    </lineage>
</organism>
<dbReference type="RefSeq" id="WP_249097560.1">
    <property type="nucleotide sequence ID" value="NZ_JAMBAQ010000001.1"/>
</dbReference>